<dbReference type="InterPro" id="IPR009057">
    <property type="entry name" value="Homeodomain-like_sf"/>
</dbReference>
<keyword evidence="3" id="KW-0805">Transcription regulation</keyword>
<evidence type="ECO:0000259" key="8">
    <source>
        <dbReference type="PROSITE" id="PS50090"/>
    </source>
</evidence>
<keyword evidence="4" id="KW-0238">DNA-binding</keyword>
<dbReference type="GO" id="GO:0005634">
    <property type="term" value="C:nucleus"/>
    <property type="evidence" value="ECO:0007669"/>
    <property type="project" value="UniProtKB-SubCell"/>
</dbReference>
<evidence type="ECO:0000256" key="7">
    <source>
        <dbReference type="SAM" id="MobiDB-lite"/>
    </source>
</evidence>
<dbReference type="InterPro" id="IPR001005">
    <property type="entry name" value="SANT/Myb"/>
</dbReference>
<feature type="domain" description="HTH myb-type" evidence="9">
    <location>
        <begin position="62"/>
        <end position="116"/>
    </location>
</feature>
<dbReference type="InterPro" id="IPR015495">
    <property type="entry name" value="Myb_TF_plants"/>
</dbReference>
<evidence type="ECO:0000313" key="10">
    <source>
        <dbReference type="EMBL" id="KAJ6841192.1"/>
    </source>
</evidence>
<dbReference type="SMART" id="SM00717">
    <property type="entry name" value="SANT"/>
    <property type="match status" value="2"/>
</dbReference>
<dbReference type="Pfam" id="PF00249">
    <property type="entry name" value="Myb_DNA-binding"/>
    <property type="match status" value="2"/>
</dbReference>
<protein>
    <submittedName>
        <fullName evidence="10">Transcription factor MYB39-like</fullName>
    </submittedName>
</protein>
<evidence type="ECO:0000256" key="4">
    <source>
        <dbReference type="ARBA" id="ARBA00023125"/>
    </source>
</evidence>
<comment type="subcellular location">
    <subcellularLocation>
        <location evidence="1">Nucleus</location>
    </subcellularLocation>
</comment>
<dbReference type="FunFam" id="1.10.10.60:FF:000001">
    <property type="entry name" value="MYB-related transcription factor"/>
    <property type="match status" value="1"/>
</dbReference>
<keyword evidence="2" id="KW-0677">Repeat</keyword>
<evidence type="ECO:0000259" key="9">
    <source>
        <dbReference type="PROSITE" id="PS51294"/>
    </source>
</evidence>
<evidence type="ECO:0000313" key="11">
    <source>
        <dbReference type="Proteomes" id="UP001140949"/>
    </source>
</evidence>
<dbReference type="InterPro" id="IPR017930">
    <property type="entry name" value="Myb_dom"/>
</dbReference>
<accession>A0AAX6HKB8</accession>
<dbReference type="FunFam" id="1.10.10.60:FF:000349">
    <property type="entry name" value="Transcription factor MYB39"/>
    <property type="match status" value="1"/>
</dbReference>
<name>A0AAX6HKB8_IRIPA</name>
<dbReference type="EMBL" id="JANAVB010008799">
    <property type="protein sequence ID" value="KAJ6841192.1"/>
    <property type="molecule type" value="Genomic_DNA"/>
</dbReference>
<dbReference type="PROSITE" id="PS51294">
    <property type="entry name" value="HTH_MYB"/>
    <property type="match status" value="2"/>
</dbReference>
<evidence type="ECO:0000256" key="5">
    <source>
        <dbReference type="ARBA" id="ARBA00023163"/>
    </source>
</evidence>
<comment type="caution">
    <text evidence="10">The sequence shown here is derived from an EMBL/GenBank/DDBJ whole genome shotgun (WGS) entry which is preliminary data.</text>
</comment>
<proteinExistence type="predicted"/>
<dbReference type="GO" id="GO:0003677">
    <property type="term" value="F:DNA binding"/>
    <property type="evidence" value="ECO:0007669"/>
    <property type="project" value="UniProtKB-KW"/>
</dbReference>
<feature type="domain" description="Myb-like" evidence="8">
    <location>
        <begin position="62"/>
        <end position="112"/>
    </location>
</feature>
<feature type="domain" description="HTH myb-type" evidence="9">
    <location>
        <begin position="9"/>
        <end position="61"/>
    </location>
</feature>
<dbReference type="PROSITE" id="PS50090">
    <property type="entry name" value="MYB_LIKE"/>
    <property type="match status" value="2"/>
</dbReference>
<keyword evidence="11" id="KW-1185">Reference proteome</keyword>
<dbReference type="PANTHER" id="PTHR10641">
    <property type="entry name" value="MYB FAMILY TRANSCRIPTION FACTOR"/>
    <property type="match status" value="1"/>
</dbReference>
<dbReference type="AlphaFoldDB" id="A0AAX6HKB8"/>
<keyword evidence="5" id="KW-0804">Transcription</keyword>
<keyword evidence="6" id="KW-0539">Nucleus</keyword>
<feature type="region of interest" description="Disordered" evidence="7">
    <location>
        <begin position="240"/>
        <end position="273"/>
    </location>
</feature>
<reference evidence="10" key="1">
    <citation type="journal article" date="2023" name="GigaByte">
        <title>Genome assembly of the bearded iris, Iris pallida Lam.</title>
        <authorList>
            <person name="Bruccoleri R.E."/>
            <person name="Oakeley E.J."/>
            <person name="Faust A.M.E."/>
            <person name="Altorfer M."/>
            <person name="Dessus-Babus S."/>
            <person name="Burckhardt D."/>
            <person name="Oertli M."/>
            <person name="Naumann U."/>
            <person name="Petersen F."/>
            <person name="Wong J."/>
        </authorList>
    </citation>
    <scope>NUCLEOTIDE SEQUENCE</scope>
    <source>
        <strain evidence="10">GSM-AAB239-AS_SAM_17_03QT</strain>
    </source>
</reference>
<evidence type="ECO:0000256" key="6">
    <source>
        <dbReference type="ARBA" id="ARBA00023242"/>
    </source>
</evidence>
<sequence>MGRSPCCDQNGLKKGPWTIEEDQKLVDYIQKHGHGSWRALPKLAGLNRCGKSCRLRWTNYLRPDIKRGQFSPEEEHTILNLHSILGNKWSSIATHLPGRTDNEIKNFWNTHLKKKLIQMGLDPMTHRPRTDFLAALPGLLALANLRGLVDTRPWDDHSARLQAEAAKLQYLQMLLQSTSAPATADSNLGFNDIDMGSMGLFNQQAIPGMSAMPAAELQIPSYCYEQPLTNDGASCFASLLRQDGDGDGEEDGSPRAAPLDPLPPLADVSAGGNLSGGDACSTTSSCGGGGAAGMSSSFWPDLLLDDPFMNEFA</sequence>
<dbReference type="CDD" id="cd00167">
    <property type="entry name" value="SANT"/>
    <property type="match status" value="2"/>
</dbReference>
<evidence type="ECO:0000256" key="3">
    <source>
        <dbReference type="ARBA" id="ARBA00023015"/>
    </source>
</evidence>
<evidence type="ECO:0000256" key="2">
    <source>
        <dbReference type="ARBA" id="ARBA00022737"/>
    </source>
</evidence>
<evidence type="ECO:0000256" key="1">
    <source>
        <dbReference type="ARBA" id="ARBA00004123"/>
    </source>
</evidence>
<organism evidence="10 11">
    <name type="scientific">Iris pallida</name>
    <name type="common">Sweet iris</name>
    <dbReference type="NCBI Taxonomy" id="29817"/>
    <lineage>
        <taxon>Eukaryota</taxon>
        <taxon>Viridiplantae</taxon>
        <taxon>Streptophyta</taxon>
        <taxon>Embryophyta</taxon>
        <taxon>Tracheophyta</taxon>
        <taxon>Spermatophyta</taxon>
        <taxon>Magnoliopsida</taxon>
        <taxon>Liliopsida</taxon>
        <taxon>Asparagales</taxon>
        <taxon>Iridaceae</taxon>
        <taxon>Iridoideae</taxon>
        <taxon>Irideae</taxon>
        <taxon>Iris</taxon>
    </lineage>
</organism>
<gene>
    <name evidence="10" type="ORF">M6B38_308090</name>
</gene>
<reference evidence="10" key="2">
    <citation type="submission" date="2023-04" db="EMBL/GenBank/DDBJ databases">
        <authorList>
            <person name="Bruccoleri R.E."/>
            <person name="Oakeley E.J."/>
            <person name="Faust A.-M."/>
            <person name="Dessus-Babus S."/>
            <person name="Altorfer M."/>
            <person name="Burckhardt D."/>
            <person name="Oertli M."/>
            <person name="Naumann U."/>
            <person name="Petersen F."/>
            <person name="Wong J."/>
        </authorList>
    </citation>
    <scope>NUCLEOTIDE SEQUENCE</scope>
    <source>
        <strain evidence="10">GSM-AAB239-AS_SAM_17_03QT</strain>
        <tissue evidence="10">Leaf</tissue>
    </source>
</reference>
<feature type="domain" description="Myb-like" evidence="8">
    <location>
        <begin position="9"/>
        <end position="61"/>
    </location>
</feature>
<dbReference type="PANTHER" id="PTHR10641:SF1387">
    <property type="entry name" value="OS08G0486300 PROTEIN"/>
    <property type="match status" value="1"/>
</dbReference>
<dbReference type="Gene3D" id="1.10.10.60">
    <property type="entry name" value="Homeodomain-like"/>
    <property type="match status" value="2"/>
</dbReference>
<dbReference type="Proteomes" id="UP001140949">
    <property type="component" value="Unassembled WGS sequence"/>
</dbReference>
<dbReference type="SUPFAM" id="SSF46689">
    <property type="entry name" value="Homeodomain-like"/>
    <property type="match status" value="1"/>
</dbReference>